<dbReference type="CDD" id="cd00063">
    <property type="entry name" value="FN3"/>
    <property type="match status" value="1"/>
</dbReference>
<dbReference type="EMBL" id="CAJNDS010002179">
    <property type="protein sequence ID" value="CAE7361222.1"/>
    <property type="molecule type" value="Genomic_DNA"/>
</dbReference>
<proteinExistence type="predicted"/>
<evidence type="ECO:0000313" key="3">
    <source>
        <dbReference type="EMBL" id="CAE7361222.1"/>
    </source>
</evidence>
<dbReference type="PROSITE" id="PS50191">
    <property type="entry name" value="CRAL_TRIO"/>
    <property type="match status" value="1"/>
</dbReference>
<feature type="domain" description="CRAL-TRIO" evidence="2">
    <location>
        <begin position="812"/>
        <end position="958"/>
    </location>
</feature>
<gene>
    <name evidence="3" type="primary">SFH8</name>
    <name evidence="3" type="ORF">SNAT2548_LOCUS19426</name>
</gene>
<evidence type="ECO:0000259" key="2">
    <source>
        <dbReference type="PROSITE" id="PS50191"/>
    </source>
</evidence>
<feature type="compositionally biased region" description="Low complexity" evidence="1">
    <location>
        <begin position="292"/>
        <end position="308"/>
    </location>
</feature>
<comment type="caution">
    <text evidence="3">The sequence shown here is derived from an EMBL/GenBank/DDBJ whole genome shotgun (WGS) entry which is preliminary data.</text>
</comment>
<dbReference type="PANTHER" id="PTHR45657">
    <property type="entry name" value="CRAL-TRIO DOMAIN-CONTAINING PROTEIN YKL091C-RELATED"/>
    <property type="match status" value="1"/>
</dbReference>
<feature type="region of interest" description="Disordered" evidence="1">
    <location>
        <begin position="598"/>
        <end position="659"/>
    </location>
</feature>
<dbReference type="PANTHER" id="PTHR45657:SF1">
    <property type="entry name" value="CRAL-TRIO DOMAIN-CONTAINING PROTEIN YKL091C-RELATED"/>
    <property type="match status" value="1"/>
</dbReference>
<dbReference type="InterPro" id="IPR013783">
    <property type="entry name" value="Ig-like_fold"/>
</dbReference>
<dbReference type="OrthoDB" id="1434354at2759"/>
<dbReference type="SUPFAM" id="SSF49265">
    <property type="entry name" value="Fibronectin type III"/>
    <property type="match status" value="1"/>
</dbReference>
<dbReference type="InterPro" id="IPR003961">
    <property type="entry name" value="FN3_dom"/>
</dbReference>
<dbReference type="InterPro" id="IPR036116">
    <property type="entry name" value="FN3_sf"/>
</dbReference>
<keyword evidence="4" id="KW-1185">Reference proteome</keyword>
<organism evidence="3 4">
    <name type="scientific">Symbiodinium natans</name>
    <dbReference type="NCBI Taxonomy" id="878477"/>
    <lineage>
        <taxon>Eukaryota</taxon>
        <taxon>Sar</taxon>
        <taxon>Alveolata</taxon>
        <taxon>Dinophyceae</taxon>
        <taxon>Suessiales</taxon>
        <taxon>Symbiodiniaceae</taxon>
        <taxon>Symbiodinium</taxon>
    </lineage>
</organism>
<evidence type="ECO:0000256" key="1">
    <source>
        <dbReference type="SAM" id="MobiDB-lite"/>
    </source>
</evidence>
<dbReference type="SMART" id="SM00516">
    <property type="entry name" value="SEC14"/>
    <property type="match status" value="1"/>
</dbReference>
<dbReference type="Gene3D" id="3.40.525.10">
    <property type="entry name" value="CRAL-TRIO lipid binding domain"/>
    <property type="match status" value="1"/>
</dbReference>
<accession>A0A812PX48</accession>
<dbReference type="SUPFAM" id="SSF52087">
    <property type="entry name" value="CRAL/TRIO domain"/>
    <property type="match status" value="1"/>
</dbReference>
<feature type="region of interest" description="Disordered" evidence="1">
    <location>
        <begin position="676"/>
        <end position="699"/>
    </location>
</feature>
<reference evidence="3" key="1">
    <citation type="submission" date="2021-02" db="EMBL/GenBank/DDBJ databases">
        <authorList>
            <person name="Dougan E. K."/>
            <person name="Rhodes N."/>
            <person name="Thang M."/>
            <person name="Chan C."/>
        </authorList>
    </citation>
    <scope>NUCLEOTIDE SEQUENCE</scope>
</reference>
<dbReference type="Gene3D" id="2.60.40.10">
    <property type="entry name" value="Immunoglobulins"/>
    <property type="match status" value="1"/>
</dbReference>
<dbReference type="InterPro" id="IPR051026">
    <property type="entry name" value="PI/PC_transfer"/>
</dbReference>
<dbReference type="InterPro" id="IPR001251">
    <property type="entry name" value="CRAL-TRIO_dom"/>
</dbReference>
<dbReference type="InterPro" id="IPR036865">
    <property type="entry name" value="CRAL-TRIO_dom_sf"/>
</dbReference>
<dbReference type="Pfam" id="PF00650">
    <property type="entry name" value="CRAL_TRIO"/>
    <property type="match status" value="1"/>
</dbReference>
<protein>
    <submittedName>
        <fullName evidence="3">SFH8 protein</fullName>
    </submittedName>
</protein>
<feature type="region of interest" description="Disordered" evidence="1">
    <location>
        <begin position="246"/>
        <end position="317"/>
    </location>
</feature>
<dbReference type="CDD" id="cd00170">
    <property type="entry name" value="SEC14"/>
    <property type="match status" value="1"/>
</dbReference>
<feature type="compositionally biased region" description="Basic and acidic residues" evidence="1">
    <location>
        <begin position="680"/>
        <end position="690"/>
    </location>
</feature>
<name>A0A812PX48_9DINO</name>
<evidence type="ECO:0000313" key="4">
    <source>
        <dbReference type="Proteomes" id="UP000604046"/>
    </source>
</evidence>
<dbReference type="AlphaFoldDB" id="A0A812PX48"/>
<dbReference type="Proteomes" id="UP000604046">
    <property type="component" value="Unassembled WGS sequence"/>
</dbReference>
<sequence>MDPGPPAHPREFAAAFLGHSQDSHGDLECNFRVTHLPSGVFWLVRRPLSDWQHLEERLLREAGKIQRPASARGCTGSSRRSSGHAQLGGFFFRRSSDVSRKQLEKLQAQLAEMLSDSELRDSTVLQDFLGVPGQAPEMPSSVRIVKLRRRQDGDAEVQLEVQTTSERALVESRTAATHVVATVLLLRPRAGAEEDLEEIGDFKVPASSPELLTIHGLVADRAYEFQVKAVNDVGSSPSVRIRVLVPTDLPGPEEPSSEGPPTAPREPSKETAAQVSNAHAAEPSAAVPFTTEAAASQPSPEAAAAAAPDPQPSPEVDTLTKVAVPGTQPLPAADALAEAILKPAVEPTAAVEDVAEAVASHLPALDVDTLTEATSAHAVERTAAVEVAAPGTQPSPKADAPDVLAEVPAEVILRPAVEPTASIEDVAEAVASHQPAPEVDTLTEATSAHAVEGTAVEVAAPGTQPSPEADVLAQVPTEVSDQPAPEVDTLTEATSAHAVERTAAVEVAGPGMQPSPEADTPDALDEVPTEVILRPAEEPTAAVEDVAEAVASDQPAPEADTLVEATSALAVERAAVEVAAPGTQPSPEADVLAEVPTEVSDQPAPEVDTLTEVQPSQSPDPDARREIHAEPQPLRNGSSQSQSQSAGRLKPQQAAGDPYLSPHARALVNDQEDADFVNTEEARSPQRESSARSLQPPSAGYARVGSLEVRLSQLPDKKAPGAAVDQAIAHLETHYKISEQAALRLYLGCNLDMEEAKRRFDGILEWRKQYGLDQLRQSLSAALPGEAAVTAPFHKEVAKLVTINPCVLTSVEGSPVSIYYVGTAHASAAAKAEEEQLRRFGVFMAEYVDIWLSAQTSSTGRLAGHVQIYDLQGLSLWQVSSGALVEKLKILLGAGQHYMEQVSHIFVIRSSSAFSMAWNFIKGWISPRTASKIHVSSSIPTELQKLLGPSAAALPALLKNPHWTAAVQRPPFPTEE</sequence>